<evidence type="ECO:0000256" key="1">
    <source>
        <dbReference type="PROSITE-ProRule" id="PRU00325"/>
    </source>
</evidence>
<feature type="compositionally biased region" description="Basic and acidic residues" evidence="3">
    <location>
        <begin position="250"/>
        <end position="266"/>
    </location>
</feature>
<dbReference type="PANTHER" id="PTHR31669:SF306">
    <property type="entry name" value="PROTEIN FAR1-RELATED SEQUENCE"/>
    <property type="match status" value="1"/>
</dbReference>
<proteinExistence type="inferred from homology"/>
<keyword evidence="2" id="KW-0539">Nucleus</keyword>
<reference evidence="5" key="1">
    <citation type="journal article" date="2021" name="Nat. Commun.">
        <title>Genomic analyses provide insights into spinach domestication and the genetic basis of agronomic traits.</title>
        <authorList>
            <person name="Cai X."/>
            <person name="Sun X."/>
            <person name="Xu C."/>
            <person name="Sun H."/>
            <person name="Wang X."/>
            <person name="Ge C."/>
            <person name="Zhang Z."/>
            <person name="Wang Q."/>
            <person name="Fei Z."/>
            <person name="Jiao C."/>
            <person name="Wang Q."/>
        </authorList>
    </citation>
    <scope>NUCLEOTIDE SEQUENCE [LARGE SCALE GENOMIC DNA]</scope>
    <source>
        <strain evidence="5">cv. Varoflay</strain>
    </source>
</reference>
<keyword evidence="2" id="KW-0862">Zinc</keyword>
<dbReference type="Pfam" id="PF04434">
    <property type="entry name" value="SWIM"/>
    <property type="match status" value="1"/>
</dbReference>
<reference evidence="6" key="2">
    <citation type="submission" date="2025-08" db="UniProtKB">
        <authorList>
            <consortium name="RefSeq"/>
        </authorList>
    </citation>
    <scope>IDENTIFICATION</scope>
    <source>
        <tissue evidence="6">Leaf</tissue>
    </source>
</reference>
<evidence type="ECO:0000259" key="4">
    <source>
        <dbReference type="PROSITE" id="PS50966"/>
    </source>
</evidence>
<comment type="similarity">
    <text evidence="2">Belongs to the FHY3/FAR1 family.</text>
</comment>
<sequence>MDAQRHSQAHNDNDSKTKYPHCKTTLAIEKHASEVYTNSVFYEFQDEVHKGCFSCDIEDLIKENEQEITIVKEDDRRRTYEVVFNCTTNDTRGSCKMFERKGIPCRHMSSVWKRKRLELIPEKYVLNRWTKMATKKPILGFEGNIMEQCARMVDRKKILNDLWSEIHSCVSLAEDNEEDLSDLVKSIHTLRLELEAKKSGNVPPPSKTQDIEFLIGATAPIETLIKPPKISKNKGNGPSGEKAATSGTGSDKRLKGDKEKAIEQQQKKKRVCRGCGELGYHDIRNCPEKLSS</sequence>
<evidence type="ECO:0000313" key="5">
    <source>
        <dbReference type="Proteomes" id="UP000813463"/>
    </source>
</evidence>
<dbReference type="InterPro" id="IPR031052">
    <property type="entry name" value="FHY3/FAR1"/>
</dbReference>
<feature type="region of interest" description="Disordered" evidence="3">
    <location>
        <begin position="226"/>
        <end position="270"/>
    </location>
</feature>
<protein>
    <recommendedName>
        <fullName evidence="2">Protein FAR1-RELATED SEQUENCE</fullName>
    </recommendedName>
</protein>
<dbReference type="GeneID" id="110798048"/>
<evidence type="ECO:0000313" key="6">
    <source>
        <dbReference type="RefSeq" id="XP_056691709.1"/>
    </source>
</evidence>
<organism evidence="5 6">
    <name type="scientific">Spinacia oleracea</name>
    <name type="common">Spinach</name>
    <dbReference type="NCBI Taxonomy" id="3562"/>
    <lineage>
        <taxon>Eukaryota</taxon>
        <taxon>Viridiplantae</taxon>
        <taxon>Streptophyta</taxon>
        <taxon>Embryophyta</taxon>
        <taxon>Tracheophyta</taxon>
        <taxon>Spermatophyta</taxon>
        <taxon>Magnoliopsida</taxon>
        <taxon>eudicotyledons</taxon>
        <taxon>Gunneridae</taxon>
        <taxon>Pentapetalae</taxon>
        <taxon>Caryophyllales</taxon>
        <taxon>Chenopodiaceae</taxon>
        <taxon>Chenopodioideae</taxon>
        <taxon>Anserineae</taxon>
        <taxon>Spinacia</taxon>
    </lineage>
</organism>
<dbReference type="Proteomes" id="UP000813463">
    <property type="component" value="Chromosome 2"/>
</dbReference>
<name>A0ABM3R7X3_SPIOL</name>
<evidence type="ECO:0000256" key="3">
    <source>
        <dbReference type="SAM" id="MobiDB-lite"/>
    </source>
</evidence>
<keyword evidence="5" id="KW-1185">Reference proteome</keyword>
<dbReference type="PROSITE" id="PS50966">
    <property type="entry name" value="ZF_SWIM"/>
    <property type="match status" value="1"/>
</dbReference>
<dbReference type="PANTHER" id="PTHR31669">
    <property type="entry name" value="PROTEIN FAR1-RELATED SEQUENCE 10-RELATED"/>
    <property type="match status" value="1"/>
</dbReference>
<keyword evidence="1 2" id="KW-0863">Zinc-finger</keyword>
<gene>
    <name evidence="6" type="primary">LOC110798048</name>
</gene>
<evidence type="ECO:0000256" key="2">
    <source>
        <dbReference type="RuleBase" id="RU367018"/>
    </source>
</evidence>
<comment type="function">
    <text evidence="2">Putative transcription activator involved in regulating light control of development.</text>
</comment>
<comment type="subcellular location">
    <subcellularLocation>
        <location evidence="2">Nucleus</location>
    </subcellularLocation>
</comment>
<feature type="domain" description="SWIM-type" evidence="4">
    <location>
        <begin position="80"/>
        <end position="116"/>
    </location>
</feature>
<accession>A0ABM3R7X3</accession>
<keyword evidence="2" id="KW-0479">Metal-binding</keyword>
<dbReference type="RefSeq" id="XP_056691709.1">
    <property type="nucleotide sequence ID" value="XM_056835731.1"/>
</dbReference>
<dbReference type="InterPro" id="IPR007527">
    <property type="entry name" value="Znf_SWIM"/>
</dbReference>